<dbReference type="Pfam" id="PF07980">
    <property type="entry name" value="SusD_RagB"/>
    <property type="match status" value="1"/>
</dbReference>
<dbReference type="Pfam" id="PF14322">
    <property type="entry name" value="SusD-like_3"/>
    <property type="match status" value="1"/>
</dbReference>
<keyword evidence="5" id="KW-0998">Cell outer membrane</keyword>
<dbReference type="AlphaFoldDB" id="A0A7J5LAJ8"/>
<feature type="chain" id="PRO_5029801176" evidence="6">
    <location>
        <begin position="22"/>
        <end position="581"/>
    </location>
</feature>
<feature type="domain" description="RagB/SusD" evidence="7">
    <location>
        <begin position="266"/>
        <end position="580"/>
    </location>
</feature>
<dbReference type="EMBL" id="WCLE01000060">
    <property type="protein sequence ID" value="KAB5308856.1"/>
    <property type="molecule type" value="Genomic_DNA"/>
</dbReference>
<proteinExistence type="inferred from homology"/>
<name>A0A7J5LAJ8_BACSE</name>
<dbReference type="GO" id="GO:0009279">
    <property type="term" value="C:cell outer membrane"/>
    <property type="evidence" value="ECO:0007669"/>
    <property type="project" value="UniProtKB-SubCell"/>
</dbReference>
<feature type="signal peptide" evidence="6">
    <location>
        <begin position="1"/>
        <end position="21"/>
    </location>
</feature>
<comment type="similarity">
    <text evidence="2">Belongs to the SusD family.</text>
</comment>
<accession>A0A7J5LAJ8</accession>
<dbReference type="InterPro" id="IPR019734">
    <property type="entry name" value="TPR_rpt"/>
</dbReference>
<comment type="subcellular location">
    <subcellularLocation>
        <location evidence="1">Cell outer membrane</location>
    </subcellularLocation>
</comment>
<dbReference type="InterPro" id="IPR033985">
    <property type="entry name" value="SusD-like_N"/>
</dbReference>
<comment type="caution">
    <text evidence="9">The sequence shown here is derived from an EMBL/GenBank/DDBJ whole genome shotgun (WGS) entry which is preliminary data.</text>
</comment>
<feature type="domain" description="SusD-like N-terminal" evidence="8">
    <location>
        <begin position="38"/>
        <end position="221"/>
    </location>
</feature>
<evidence type="ECO:0000259" key="7">
    <source>
        <dbReference type="Pfam" id="PF07980"/>
    </source>
</evidence>
<evidence type="ECO:0000313" key="10">
    <source>
        <dbReference type="Proteomes" id="UP000467334"/>
    </source>
</evidence>
<evidence type="ECO:0000256" key="3">
    <source>
        <dbReference type="ARBA" id="ARBA00022729"/>
    </source>
</evidence>
<dbReference type="SUPFAM" id="SSF48452">
    <property type="entry name" value="TPR-like"/>
    <property type="match status" value="1"/>
</dbReference>
<dbReference type="Proteomes" id="UP000467334">
    <property type="component" value="Unassembled WGS sequence"/>
</dbReference>
<dbReference type="InterPro" id="IPR011990">
    <property type="entry name" value="TPR-like_helical_dom_sf"/>
</dbReference>
<evidence type="ECO:0000313" key="9">
    <source>
        <dbReference type="EMBL" id="KAB5308856.1"/>
    </source>
</evidence>
<dbReference type="RefSeq" id="WP_151871614.1">
    <property type="nucleotide sequence ID" value="NZ_CP081913.1"/>
</dbReference>
<gene>
    <name evidence="9" type="ORF">F9958_16930</name>
</gene>
<evidence type="ECO:0000259" key="8">
    <source>
        <dbReference type="Pfam" id="PF14322"/>
    </source>
</evidence>
<organism evidence="9 10">
    <name type="scientific">Bacteroides stercoris</name>
    <dbReference type="NCBI Taxonomy" id="46506"/>
    <lineage>
        <taxon>Bacteria</taxon>
        <taxon>Pseudomonadati</taxon>
        <taxon>Bacteroidota</taxon>
        <taxon>Bacteroidia</taxon>
        <taxon>Bacteroidales</taxon>
        <taxon>Bacteroidaceae</taxon>
        <taxon>Bacteroides</taxon>
    </lineage>
</organism>
<evidence type="ECO:0000256" key="1">
    <source>
        <dbReference type="ARBA" id="ARBA00004442"/>
    </source>
</evidence>
<sequence length="581" mass="66639">MKKYKLLAGILLASLSLNSCYDLDRYPSDQVSDGIFWKSETHAKQGMMGVYAAMQVDDAFGLKFTFDSMSDIGTGFGNEAYSDVITGIYNERSSFVEKKWQSLFDGVMRANLVIRKIAEIESMSESQKEQYVAEAKFMRALFYFELYNFYGALPLYDESVNLSTDYNNMKKPRSTEADVLKFILDDLDFAITHNLPVHWDVSEYGRATLGAAYALRGKVYLYMKEYTKAVADFEEIILDKSGKGYNYSLYEDYSKLFTPEGDESNEMIFAIQNSGGVGKDYGMPIAFYMGNRATYGSDWASALPSTKLVDMYEYQDGRPFDWEEIIPGFTTSIEVKDKTYVCTLTKGGKAIEAYPENRDKLLAMYKQRDPRMMQTIIMPYTTYDGWVNEAPKTCEFVIARNETPNEVNGFIRVGTNRRESYIFRKFVPVGNMNGEINNREDTPINFPLIRLADVYLMYAECKNELDDQTTAVEYINKVRQRPSTNMPAINSGATWLKATTKSEVFERIKHERAVELIAEGHRWFDLRRWNIAKDVLPGDVYGATGQRMMTRTFLDRDMLWPIPGVEIERNPALEPNNPGWD</sequence>
<keyword evidence="4" id="KW-0472">Membrane</keyword>
<dbReference type="SMART" id="SM00028">
    <property type="entry name" value="TPR"/>
    <property type="match status" value="3"/>
</dbReference>
<evidence type="ECO:0000256" key="4">
    <source>
        <dbReference type="ARBA" id="ARBA00023136"/>
    </source>
</evidence>
<evidence type="ECO:0000256" key="6">
    <source>
        <dbReference type="SAM" id="SignalP"/>
    </source>
</evidence>
<dbReference type="Gene3D" id="1.25.40.390">
    <property type="match status" value="1"/>
</dbReference>
<evidence type="ECO:0000256" key="5">
    <source>
        <dbReference type="ARBA" id="ARBA00023237"/>
    </source>
</evidence>
<keyword evidence="3 6" id="KW-0732">Signal</keyword>
<protein>
    <submittedName>
        <fullName evidence="9">RagB/SusD family nutrient uptake outer membrane protein</fullName>
    </submittedName>
</protein>
<reference evidence="9 10" key="1">
    <citation type="journal article" date="2019" name="Nat. Med.">
        <title>A library of human gut bacterial isolates paired with longitudinal multiomics data enables mechanistic microbiome research.</title>
        <authorList>
            <person name="Poyet M."/>
            <person name="Groussin M."/>
            <person name="Gibbons S.M."/>
            <person name="Avila-Pacheco J."/>
            <person name="Jiang X."/>
            <person name="Kearney S.M."/>
            <person name="Perrotta A.R."/>
            <person name="Berdy B."/>
            <person name="Zhao S."/>
            <person name="Lieberman T.D."/>
            <person name="Swanson P.K."/>
            <person name="Smith M."/>
            <person name="Roesemann S."/>
            <person name="Alexander J.E."/>
            <person name="Rich S.A."/>
            <person name="Livny J."/>
            <person name="Vlamakis H."/>
            <person name="Clish C."/>
            <person name="Bullock K."/>
            <person name="Deik A."/>
            <person name="Scott J."/>
            <person name="Pierce K.A."/>
            <person name="Xavier R.J."/>
            <person name="Alm E.J."/>
        </authorList>
    </citation>
    <scope>NUCLEOTIDE SEQUENCE [LARGE SCALE GENOMIC DNA]</scope>
    <source>
        <strain evidence="9 10">BIOML-A6</strain>
    </source>
</reference>
<dbReference type="CDD" id="cd08977">
    <property type="entry name" value="SusD"/>
    <property type="match status" value="1"/>
</dbReference>
<dbReference type="InterPro" id="IPR012944">
    <property type="entry name" value="SusD_RagB_dom"/>
</dbReference>
<evidence type="ECO:0000256" key="2">
    <source>
        <dbReference type="ARBA" id="ARBA00006275"/>
    </source>
</evidence>